<dbReference type="PATRIC" id="fig|1111454.3.peg.935"/>
<evidence type="ECO:0000256" key="3">
    <source>
        <dbReference type="ARBA" id="ARBA00022603"/>
    </source>
</evidence>
<dbReference type="HAMAP" id="MF_00607">
    <property type="entry name" value="16SrRNA_methyltr_A"/>
    <property type="match status" value="1"/>
</dbReference>
<evidence type="ECO:0000256" key="1">
    <source>
        <dbReference type="ARBA" id="ARBA00022490"/>
    </source>
</evidence>
<evidence type="ECO:0000256" key="6">
    <source>
        <dbReference type="ARBA" id="ARBA00022884"/>
    </source>
</evidence>
<dbReference type="NCBIfam" id="TIGR00755">
    <property type="entry name" value="ksgA"/>
    <property type="match status" value="1"/>
</dbReference>
<dbReference type="Gene3D" id="3.40.50.150">
    <property type="entry name" value="Vaccinia Virus protein VP39"/>
    <property type="match status" value="1"/>
</dbReference>
<reference evidence="10 11" key="1">
    <citation type="submission" date="2013-09" db="EMBL/GenBank/DDBJ databases">
        <authorList>
            <person name="Durkin A.S."/>
            <person name="Haft D.R."/>
            <person name="McCorrison J."/>
            <person name="Torralba M."/>
            <person name="Gillis M."/>
            <person name="Haft D.H."/>
            <person name="Methe B."/>
            <person name="Sutton G."/>
            <person name="Nelson K.E."/>
        </authorList>
    </citation>
    <scope>NUCLEOTIDE SEQUENCE [LARGE SCALE GENOMIC DNA]</scope>
    <source>
        <strain evidence="10 11">BV3C16-1</strain>
    </source>
</reference>
<dbReference type="InterPro" id="IPR020598">
    <property type="entry name" value="rRNA_Ade_methylase_Trfase_N"/>
</dbReference>
<dbReference type="RefSeq" id="WP_023053467.1">
    <property type="nucleotide sequence ID" value="NZ_AWXA01000025.1"/>
</dbReference>
<comment type="catalytic activity">
    <reaction evidence="7">
        <text>adenosine(1518)/adenosine(1519) in 16S rRNA + 4 S-adenosyl-L-methionine = N(6)-dimethyladenosine(1518)/N(6)-dimethyladenosine(1519) in 16S rRNA + 4 S-adenosyl-L-homocysteine + 4 H(+)</text>
        <dbReference type="Rhea" id="RHEA:19609"/>
        <dbReference type="Rhea" id="RHEA-COMP:10232"/>
        <dbReference type="Rhea" id="RHEA-COMP:10233"/>
        <dbReference type="ChEBI" id="CHEBI:15378"/>
        <dbReference type="ChEBI" id="CHEBI:57856"/>
        <dbReference type="ChEBI" id="CHEBI:59789"/>
        <dbReference type="ChEBI" id="CHEBI:74411"/>
        <dbReference type="ChEBI" id="CHEBI:74493"/>
        <dbReference type="EC" id="2.1.1.182"/>
    </reaction>
</comment>
<dbReference type="OrthoDB" id="9814755at2"/>
<dbReference type="STRING" id="1111454.HMPREF1250_0953"/>
<evidence type="ECO:0000256" key="8">
    <source>
        <dbReference type="PROSITE-ProRule" id="PRU01026"/>
    </source>
</evidence>
<dbReference type="Gene3D" id="1.10.8.100">
    <property type="entry name" value="Ribosomal RNA adenine dimethylase-like, domain 2"/>
    <property type="match status" value="1"/>
</dbReference>
<dbReference type="EMBL" id="AWXA01000025">
    <property type="protein sequence ID" value="ERT60253.1"/>
    <property type="molecule type" value="Genomic_DNA"/>
</dbReference>
<dbReference type="AlphaFoldDB" id="U7UP54"/>
<comment type="function">
    <text evidence="7">Specifically dimethylates two adjacent adenosines (A1518 and A1519) in the loop of a conserved hairpin near the 3'-end of 16S rRNA in the 30S particle. May play a critical role in biogenesis of 30S subunits.</text>
</comment>
<dbReference type="PROSITE" id="PS51689">
    <property type="entry name" value="SAM_RNA_A_N6_MT"/>
    <property type="match status" value="1"/>
</dbReference>
<evidence type="ECO:0000256" key="7">
    <source>
        <dbReference type="HAMAP-Rule" id="MF_00607"/>
    </source>
</evidence>
<proteinExistence type="inferred from homology"/>
<keyword evidence="6 7" id="KW-0694">RNA-binding</keyword>
<feature type="domain" description="Ribosomal RNA adenine methylase transferase N-terminal" evidence="9">
    <location>
        <begin position="37"/>
        <end position="208"/>
    </location>
</feature>
<feature type="binding site" evidence="7 8">
    <location>
        <position position="123"/>
    </location>
    <ligand>
        <name>S-adenosyl-L-methionine</name>
        <dbReference type="ChEBI" id="CHEBI:59789"/>
    </ligand>
</feature>
<feature type="binding site" evidence="7 8">
    <location>
        <position position="78"/>
    </location>
    <ligand>
        <name>S-adenosyl-L-methionine</name>
        <dbReference type="ChEBI" id="CHEBI:59789"/>
    </ligand>
</feature>
<dbReference type="CDD" id="cd02440">
    <property type="entry name" value="AdoMet_MTases"/>
    <property type="match status" value="1"/>
</dbReference>
<dbReference type="PANTHER" id="PTHR11727:SF7">
    <property type="entry name" value="DIMETHYLADENOSINE TRANSFERASE-RELATED"/>
    <property type="match status" value="1"/>
</dbReference>
<evidence type="ECO:0000256" key="2">
    <source>
        <dbReference type="ARBA" id="ARBA00022552"/>
    </source>
</evidence>
<keyword evidence="1 7" id="KW-0963">Cytoplasm</keyword>
<dbReference type="GO" id="GO:0052908">
    <property type="term" value="F:16S rRNA (adenine(1518)-N(6)/adenine(1519)-N(6))-dimethyltransferase activity"/>
    <property type="evidence" value="ECO:0007669"/>
    <property type="project" value="UniProtKB-EC"/>
</dbReference>
<accession>U7UP54</accession>
<name>U7UP54_9FIRM</name>
<feature type="binding site" evidence="7 8">
    <location>
        <position position="57"/>
    </location>
    <ligand>
        <name>S-adenosyl-L-methionine</name>
        <dbReference type="ChEBI" id="CHEBI:59789"/>
    </ligand>
</feature>
<keyword evidence="11" id="KW-1185">Reference proteome</keyword>
<feature type="binding site" evidence="7 8">
    <location>
        <position position="30"/>
    </location>
    <ligand>
        <name>S-adenosyl-L-methionine</name>
        <dbReference type="ChEBI" id="CHEBI:59789"/>
    </ligand>
</feature>
<keyword evidence="4 7" id="KW-0808">Transferase</keyword>
<dbReference type="Proteomes" id="UP000017090">
    <property type="component" value="Unassembled WGS sequence"/>
</dbReference>
<comment type="subcellular location">
    <subcellularLocation>
        <location evidence="7">Cytoplasm</location>
    </subcellularLocation>
</comment>
<dbReference type="FunFam" id="3.40.50.150:FF:000023">
    <property type="entry name" value="Ribosomal RNA small subunit methyltransferase A"/>
    <property type="match status" value="1"/>
</dbReference>
<dbReference type="eggNOG" id="COG0030">
    <property type="taxonomic scope" value="Bacteria"/>
</dbReference>
<keyword evidence="2 7" id="KW-0698">rRNA processing</keyword>
<dbReference type="InterPro" id="IPR029063">
    <property type="entry name" value="SAM-dependent_MTases_sf"/>
</dbReference>
<feature type="binding site" evidence="7 8">
    <location>
        <position position="32"/>
    </location>
    <ligand>
        <name>S-adenosyl-L-methionine</name>
        <dbReference type="ChEBI" id="CHEBI:59789"/>
    </ligand>
</feature>
<dbReference type="InterPro" id="IPR023165">
    <property type="entry name" value="rRNA_Ade_diMease-like_C"/>
</dbReference>
<sequence length="293" mass="32062">MKSSDLANPDVVHYLVRRFHLHMNKKLGQNFLIDPPVVRHIAETASLHAGMPVLEIGPGIGTLTQALAETGAAVTAVEIDSNLLPVLDKTLEAYDNVRIIHDDIMKVDIEALMNHKPFVVCANLPYYITTPIILRLLEERLPMERMVVMVQKEVAERMVSGPGSKAYGALSVAVQYYTSPHLAFVINPASFLPPPAVQSAVVAMDVRPTPPVQVLEEHRFFQTVKAAFGQRRKTLTNALKGTGLPTNDVEAILSAAGIDGKRRGETLSLDEFAAIADSWTKRLATTGQINGER</sequence>
<evidence type="ECO:0000259" key="9">
    <source>
        <dbReference type="SMART" id="SM00650"/>
    </source>
</evidence>
<comment type="caution">
    <text evidence="10">The sequence shown here is derived from an EMBL/GenBank/DDBJ whole genome shotgun (WGS) entry which is preliminary data.</text>
</comment>
<protein>
    <recommendedName>
        <fullName evidence="7">Ribosomal RNA small subunit methyltransferase A</fullName>
        <ecNumber evidence="7">2.1.1.182</ecNumber>
    </recommendedName>
    <alternativeName>
        <fullName evidence="7">16S rRNA (adenine(1518)-N(6)/adenine(1519)-N(6))-dimethyltransferase</fullName>
    </alternativeName>
    <alternativeName>
        <fullName evidence="7">16S rRNA dimethyladenosine transferase</fullName>
    </alternativeName>
    <alternativeName>
        <fullName evidence="7">16S rRNA dimethylase</fullName>
    </alternativeName>
    <alternativeName>
        <fullName evidence="7">S-adenosylmethionine-6-N', N'-adenosyl(rRNA) dimethyltransferase</fullName>
    </alternativeName>
</protein>
<evidence type="ECO:0000256" key="5">
    <source>
        <dbReference type="ARBA" id="ARBA00022691"/>
    </source>
</evidence>
<dbReference type="GO" id="GO:0003723">
    <property type="term" value="F:RNA binding"/>
    <property type="evidence" value="ECO:0007669"/>
    <property type="project" value="UniProtKB-UniRule"/>
</dbReference>
<evidence type="ECO:0000313" key="10">
    <source>
        <dbReference type="EMBL" id="ERT60253.1"/>
    </source>
</evidence>
<feature type="binding site" evidence="7 8">
    <location>
        <position position="103"/>
    </location>
    <ligand>
        <name>S-adenosyl-L-methionine</name>
        <dbReference type="ChEBI" id="CHEBI:59789"/>
    </ligand>
</feature>
<dbReference type="InterPro" id="IPR011530">
    <property type="entry name" value="rRNA_adenine_dimethylase"/>
</dbReference>
<dbReference type="SUPFAM" id="SSF53335">
    <property type="entry name" value="S-adenosyl-L-methionine-dependent methyltransferases"/>
    <property type="match status" value="1"/>
</dbReference>
<organism evidence="10 11">
    <name type="scientific">Megasphaera vaginalis</name>
    <name type="common">ex Srinivasan et al. 2021</name>
    <dbReference type="NCBI Taxonomy" id="1111454"/>
    <lineage>
        <taxon>Bacteria</taxon>
        <taxon>Bacillati</taxon>
        <taxon>Bacillota</taxon>
        <taxon>Negativicutes</taxon>
        <taxon>Veillonellales</taxon>
        <taxon>Veillonellaceae</taxon>
        <taxon>Megasphaera</taxon>
    </lineage>
</organism>
<dbReference type="Pfam" id="PF00398">
    <property type="entry name" value="RrnaAD"/>
    <property type="match status" value="1"/>
</dbReference>
<dbReference type="EC" id="2.1.1.182" evidence="7"/>
<dbReference type="GO" id="GO:0005829">
    <property type="term" value="C:cytosol"/>
    <property type="evidence" value="ECO:0007669"/>
    <property type="project" value="TreeGrafter"/>
</dbReference>
<keyword evidence="3 7" id="KW-0489">Methyltransferase</keyword>
<keyword evidence="5 7" id="KW-0949">S-adenosyl-L-methionine</keyword>
<dbReference type="InterPro" id="IPR020596">
    <property type="entry name" value="rRNA_Ade_Mease_Trfase_CS"/>
</dbReference>
<evidence type="ECO:0000256" key="4">
    <source>
        <dbReference type="ARBA" id="ARBA00022679"/>
    </source>
</evidence>
<dbReference type="InterPro" id="IPR001737">
    <property type="entry name" value="KsgA/Erm"/>
</dbReference>
<dbReference type="PANTHER" id="PTHR11727">
    <property type="entry name" value="DIMETHYLADENOSINE TRANSFERASE"/>
    <property type="match status" value="1"/>
</dbReference>
<comment type="similarity">
    <text evidence="7">Belongs to the class I-like SAM-binding methyltransferase superfamily. rRNA adenine N(6)-methyltransferase family. RsmA subfamily.</text>
</comment>
<gene>
    <name evidence="7 10" type="primary">rsmA</name>
    <name evidence="7" type="synonym">ksgA</name>
    <name evidence="10" type="ORF">HMPREF1250_0953</name>
</gene>
<dbReference type="SMART" id="SM00650">
    <property type="entry name" value="rADc"/>
    <property type="match status" value="1"/>
</dbReference>
<dbReference type="PROSITE" id="PS01131">
    <property type="entry name" value="RRNA_A_DIMETH"/>
    <property type="match status" value="1"/>
</dbReference>
<evidence type="ECO:0000313" key="11">
    <source>
        <dbReference type="Proteomes" id="UP000017090"/>
    </source>
</evidence>